<organism evidence="1 2">
    <name type="scientific">Streptomyces albospinus</name>
    <dbReference type="NCBI Taxonomy" id="285515"/>
    <lineage>
        <taxon>Bacteria</taxon>
        <taxon>Bacillati</taxon>
        <taxon>Actinomycetota</taxon>
        <taxon>Actinomycetes</taxon>
        <taxon>Kitasatosporales</taxon>
        <taxon>Streptomycetaceae</taxon>
        <taxon>Streptomyces</taxon>
    </lineage>
</organism>
<protein>
    <submittedName>
        <fullName evidence="1">Uncharacterized protein</fullName>
    </submittedName>
</protein>
<gene>
    <name evidence="1" type="ORF">GCM10010211_00230</name>
</gene>
<comment type="caution">
    <text evidence="1">The sequence shown here is derived from an EMBL/GenBank/DDBJ whole genome shotgun (WGS) entry which is preliminary data.</text>
</comment>
<evidence type="ECO:0000313" key="2">
    <source>
        <dbReference type="Proteomes" id="UP000654471"/>
    </source>
</evidence>
<sequence>MGAADRRATPLRDLLVTISDEREGCTMATKTQQLAAIIAKAISYMTQGGMTTGAALEKARKESPGADNITKDEVDAAWRQHNIGDNVGSPVGHIDVP</sequence>
<evidence type="ECO:0000313" key="1">
    <source>
        <dbReference type="EMBL" id="GGU41229.1"/>
    </source>
</evidence>
<name>A0ABQ2UJL3_9ACTN</name>
<accession>A0ABQ2UJL3</accession>
<proteinExistence type="predicted"/>
<reference evidence="2" key="1">
    <citation type="journal article" date="2019" name="Int. J. Syst. Evol. Microbiol.">
        <title>The Global Catalogue of Microorganisms (GCM) 10K type strain sequencing project: providing services to taxonomists for standard genome sequencing and annotation.</title>
        <authorList>
            <consortium name="The Broad Institute Genomics Platform"/>
            <consortium name="The Broad Institute Genome Sequencing Center for Infectious Disease"/>
            <person name="Wu L."/>
            <person name="Ma J."/>
        </authorList>
    </citation>
    <scope>NUCLEOTIDE SEQUENCE [LARGE SCALE GENOMIC DNA]</scope>
    <source>
        <strain evidence="2">JCM 3399</strain>
    </source>
</reference>
<dbReference type="EMBL" id="BMRP01000001">
    <property type="protein sequence ID" value="GGU41229.1"/>
    <property type="molecule type" value="Genomic_DNA"/>
</dbReference>
<keyword evidence="2" id="KW-1185">Reference proteome</keyword>
<dbReference type="Proteomes" id="UP000654471">
    <property type="component" value="Unassembled WGS sequence"/>
</dbReference>